<dbReference type="PROSITE" id="PS51767">
    <property type="entry name" value="PEPTIDASE_A1"/>
    <property type="match status" value="1"/>
</dbReference>
<dbReference type="Proteomes" id="UP000813824">
    <property type="component" value="Unassembled WGS sequence"/>
</dbReference>
<comment type="similarity">
    <text evidence="1">Belongs to the peptidase A1 family.</text>
</comment>
<keyword evidence="2" id="KW-0732">Signal</keyword>
<dbReference type="SUPFAM" id="SSF50630">
    <property type="entry name" value="Acid proteases"/>
    <property type="match status" value="1"/>
</dbReference>
<dbReference type="InterPro" id="IPR001461">
    <property type="entry name" value="Aspartic_peptidase_A1"/>
</dbReference>
<organism evidence="4 5">
    <name type="scientific">Cristinia sonorae</name>
    <dbReference type="NCBI Taxonomy" id="1940300"/>
    <lineage>
        <taxon>Eukaryota</taxon>
        <taxon>Fungi</taxon>
        <taxon>Dikarya</taxon>
        <taxon>Basidiomycota</taxon>
        <taxon>Agaricomycotina</taxon>
        <taxon>Agaricomycetes</taxon>
        <taxon>Agaricomycetidae</taxon>
        <taxon>Agaricales</taxon>
        <taxon>Pleurotineae</taxon>
        <taxon>Stephanosporaceae</taxon>
        <taxon>Cristinia</taxon>
    </lineage>
</organism>
<feature type="signal peptide" evidence="2">
    <location>
        <begin position="1"/>
        <end position="19"/>
    </location>
</feature>
<reference evidence="4" key="1">
    <citation type="journal article" date="2021" name="New Phytol.">
        <title>Evolutionary innovations through gain and loss of genes in the ectomycorrhizal Boletales.</title>
        <authorList>
            <person name="Wu G."/>
            <person name="Miyauchi S."/>
            <person name="Morin E."/>
            <person name="Kuo A."/>
            <person name="Drula E."/>
            <person name="Varga T."/>
            <person name="Kohler A."/>
            <person name="Feng B."/>
            <person name="Cao Y."/>
            <person name="Lipzen A."/>
            <person name="Daum C."/>
            <person name="Hundley H."/>
            <person name="Pangilinan J."/>
            <person name="Johnson J."/>
            <person name="Barry K."/>
            <person name="LaButti K."/>
            <person name="Ng V."/>
            <person name="Ahrendt S."/>
            <person name="Min B."/>
            <person name="Choi I.G."/>
            <person name="Park H."/>
            <person name="Plett J.M."/>
            <person name="Magnuson J."/>
            <person name="Spatafora J.W."/>
            <person name="Nagy L.G."/>
            <person name="Henrissat B."/>
            <person name="Grigoriev I.V."/>
            <person name="Yang Z.L."/>
            <person name="Xu J."/>
            <person name="Martin F.M."/>
        </authorList>
    </citation>
    <scope>NUCLEOTIDE SEQUENCE</scope>
    <source>
        <strain evidence="4">KKN 215</strain>
    </source>
</reference>
<dbReference type="Pfam" id="PF00026">
    <property type="entry name" value="Asp"/>
    <property type="match status" value="1"/>
</dbReference>
<evidence type="ECO:0000259" key="3">
    <source>
        <dbReference type="PROSITE" id="PS51767"/>
    </source>
</evidence>
<proteinExistence type="inferred from homology"/>
<evidence type="ECO:0000256" key="2">
    <source>
        <dbReference type="SAM" id="SignalP"/>
    </source>
</evidence>
<dbReference type="InterPro" id="IPR021109">
    <property type="entry name" value="Peptidase_aspartic_dom_sf"/>
</dbReference>
<dbReference type="GO" id="GO:0006508">
    <property type="term" value="P:proteolysis"/>
    <property type="evidence" value="ECO:0007669"/>
    <property type="project" value="InterPro"/>
</dbReference>
<name>A0A8K0XVK6_9AGAR</name>
<dbReference type="GO" id="GO:0004190">
    <property type="term" value="F:aspartic-type endopeptidase activity"/>
    <property type="evidence" value="ECO:0007669"/>
    <property type="project" value="InterPro"/>
</dbReference>
<dbReference type="InterPro" id="IPR033121">
    <property type="entry name" value="PEPTIDASE_A1"/>
</dbReference>
<feature type="domain" description="Peptidase A1" evidence="3">
    <location>
        <begin position="50"/>
        <end position="372"/>
    </location>
</feature>
<sequence length="440" mass="46328">MTRISSSFFTLSLALFSQAFKLPASLQLARRDLDILDDGVLFSGPNQDDLFVAITVGESVVPVQLDIESSDLWVAGSLNSSDFTSSRTLPSGAIGSACIGFAGTNVTQQFYHSDNAPQGWPSSPQSFNAYGRLGLGSTANSQITKDADDGSRSFIDQLILGNGSALFITLLVSTLETDKGNALVPNGFLTVGTTVDLSNVFGVSLDRLSAVGVPIMSRVTSQPKIQIGSGGTFVVDDIRISGKSIGLESSVGGAPSGKPVAKLSTTSPWIVAPKSIVDTLYAGVPGASYSASERLYHLPCSAEISVTIVIAGVSYPLSSLDVIGTKVGSDTCVGMFQAAEGSSQGYDLLMGLPFLRNAYTLYGYGNADGKTLREPYYQFLPISTPSDSHALFIQARSPAPTPAPNPQAVTHTVFTTTTHTPTTTIWVCWNMVVLRSPHTD</sequence>
<evidence type="ECO:0000313" key="4">
    <source>
        <dbReference type="EMBL" id="KAH8107766.1"/>
    </source>
</evidence>
<dbReference type="AlphaFoldDB" id="A0A8K0XVK6"/>
<dbReference type="EMBL" id="JAEVFJ010000001">
    <property type="protein sequence ID" value="KAH8107766.1"/>
    <property type="molecule type" value="Genomic_DNA"/>
</dbReference>
<dbReference type="PANTHER" id="PTHR47966">
    <property type="entry name" value="BETA-SITE APP-CLEAVING ENZYME, ISOFORM A-RELATED"/>
    <property type="match status" value="1"/>
</dbReference>
<dbReference type="OrthoDB" id="2791547at2759"/>
<dbReference type="Gene3D" id="2.40.70.10">
    <property type="entry name" value="Acid Proteases"/>
    <property type="match status" value="1"/>
</dbReference>
<comment type="caution">
    <text evidence="4">The sequence shown here is derived from an EMBL/GenBank/DDBJ whole genome shotgun (WGS) entry which is preliminary data.</text>
</comment>
<dbReference type="PANTHER" id="PTHR47966:SF51">
    <property type="entry name" value="BETA-SITE APP-CLEAVING ENZYME, ISOFORM A-RELATED"/>
    <property type="match status" value="1"/>
</dbReference>
<protein>
    <submittedName>
        <fullName evidence="4">Aspartic peptidase domain-containing protein</fullName>
    </submittedName>
</protein>
<feature type="chain" id="PRO_5035467855" evidence="2">
    <location>
        <begin position="20"/>
        <end position="440"/>
    </location>
</feature>
<evidence type="ECO:0000256" key="1">
    <source>
        <dbReference type="ARBA" id="ARBA00007447"/>
    </source>
</evidence>
<accession>A0A8K0XVK6</accession>
<evidence type="ECO:0000313" key="5">
    <source>
        <dbReference type="Proteomes" id="UP000813824"/>
    </source>
</evidence>
<keyword evidence="5" id="KW-1185">Reference proteome</keyword>
<gene>
    <name evidence="4" type="ORF">BXZ70DRAFT_1003207</name>
</gene>